<keyword evidence="1" id="KW-0238">DNA-binding</keyword>
<keyword evidence="4" id="KW-1185">Reference proteome</keyword>
<dbReference type="Pfam" id="PF12840">
    <property type="entry name" value="HTH_20"/>
    <property type="match status" value="1"/>
</dbReference>
<dbReference type="SMART" id="SM00418">
    <property type="entry name" value="HTH_ARSR"/>
    <property type="match status" value="1"/>
</dbReference>
<comment type="caution">
    <text evidence="3">The sequence shown here is derived from an EMBL/GenBank/DDBJ whole genome shotgun (WGS) entry which is preliminary data.</text>
</comment>
<dbReference type="EMBL" id="LGUE01000004">
    <property type="protein sequence ID" value="KON84564.1"/>
    <property type="molecule type" value="Genomic_DNA"/>
</dbReference>
<dbReference type="SUPFAM" id="SSF46785">
    <property type="entry name" value="Winged helix' DNA-binding domain"/>
    <property type="match status" value="1"/>
</dbReference>
<dbReference type="RefSeq" id="WP_053428161.1">
    <property type="nucleotide sequence ID" value="NZ_JAUKEH010000002.1"/>
</dbReference>
<dbReference type="STRING" id="189381.GCA_900166615_01694"/>
<protein>
    <recommendedName>
        <fullName evidence="2">HTH arsR-type domain-containing protein</fullName>
    </recommendedName>
</protein>
<dbReference type="PROSITE" id="PS50987">
    <property type="entry name" value="HTH_ARSR_2"/>
    <property type="match status" value="1"/>
</dbReference>
<accession>A0A0M0G442</accession>
<evidence type="ECO:0000256" key="1">
    <source>
        <dbReference type="ARBA" id="ARBA00023125"/>
    </source>
</evidence>
<evidence type="ECO:0000313" key="4">
    <source>
        <dbReference type="Proteomes" id="UP000037405"/>
    </source>
</evidence>
<dbReference type="AlphaFoldDB" id="A0A0M0G442"/>
<dbReference type="PATRIC" id="fig|189381.12.peg.2206"/>
<dbReference type="GO" id="GO:0003700">
    <property type="term" value="F:DNA-binding transcription factor activity"/>
    <property type="evidence" value="ECO:0007669"/>
    <property type="project" value="InterPro"/>
</dbReference>
<dbReference type="Proteomes" id="UP000037405">
    <property type="component" value="Unassembled WGS sequence"/>
</dbReference>
<dbReference type="InterPro" id="IPR001845">
    <property type="entry name" value="HTH_ArsR_DNA-bd_dom"/>
</dbReference>
<dbReference type="CDD" id="cd00090">
    <property type="entry name" value="HTH_ARSR"/>
    <property type="match status" value="1"/>
</dbReference>
<dbReference type="Gene3D" id="1.10.10.10">
    <property type="entry name" value="Winged helix-like DNA-binding domain superfamily/Winged helix DNA-binding domain"/>
    <property type="match status" value="1"/>
</dbReference>
<dbReference type="InterPro" id="IPR036388">
    <property type="entry name" value="WH-like_DNA-bd_sf"/>
</dbReference>
<reference evidence="4" key="1">
    <citation type="submission" date="2015-07" db="EMBL/GenBank/DDBJ databases">
        <title>Fjat-14235 jcm11544.</title>
        <authorList>
            <person name="Liu B."/>
            <person name="Wang J."/>
            <person name="Zhu Y."/>
            <person name="Liu G."/>
            <person name="Chen Q."/>
            <person name="Chen Z."/>
            <person name="Lan J."/>
            <person name="Che J."/>
            <person name="Ge C."/>
            <person name="Shi H."/>
            <person name="Pan Z."/>
            <person name="Liu X."/>
        </authorList>
    </citation>
    <scope>NUCLEOTIDE SEQUENCE [LARGE SCALE GENOMIC DNA]</scope>
    <source>
        <strain evidence="4">JCM 11544</strain>
    </source>
</reference>
<proteinExistence type="predicted"/>
<organism evidence="3 4">
    <name type="scientific">Rossellomorea marisflavi</name>
    <dbReference type="NCBI Taxonomy" id="189381"/>
    <lineage>
        <taxon>Bacteria</taxon>
        <taxon>Bacillati</taxon>
        <taxon>Bacillota</taxon>
        <taxon>Bacilli</taxon>
        <taxon>Bacillales</taxon>
        <taxon>Bacillaceae</taxon>
        <taxon>Rossellomorea</taxon>
    </lineage>
</organism>
<evidence type="ECO:0000313" key="3">
    <source>
        <dbReference type="EMBL" id="KON84564.1"/>
    </source>
</evidence>
<dbReference type="OrthoDB" id="2646147at2"/>
<dbReference type="InterPro" id="IPR011991">
    <property type="entry name" value="ArsR-like_HTH"/>
</dbReference>
<feature type="domain" description="HTH arsR-type" evidence="2">
    <location>
        <begin position="248"/>
        <end position="341"/>
    </location>
</feature>
<gene>
    <name evidence="3" type="ORF">AF331_10960</name>
</gene>
<name>A0A0M0G442_9BACI</name>
<evidence type="ECO:0000259" key="2">
    <source>
        <dbReference type="PROSITE" id="PS50987"/>
    </source>
</evidence>
<sequence length="341" mass="39632">MNYHLSQMQESPTVSVDWSPVWEIILGISAYTHRKLRHTFDCDEEWSQTTLSETLKEDLRIIEDTNQWFALMMLQATFSASTVQDFSDELCRMEESTFYSTILPYKDRHSEALRLQTSHDRDFHRYANEFKTHEFFGGYIASLASHSFSQMKDLFQSVQNGWQEFMEEKAEWGKWKSALDREASFHVIDKEASVTESVQRIAGTAYVPEPSIWEVKLIPQISYRPWLLEQRTPDTKLFFYPLREEYLLEQGVPGKAMVNGYKALGDELRLKVLHLLQHGPLSLQELSIKLDVSKTTLHHQLSLLKASKLVTSAKGVYSANPQRISELHEDLSFFLGKNHEE</sequence>
<dbReference type="GO" id="GO:0003677">
    <property type="term" value="F:DNA binding"/>
    <property type="evidence" value="ECO:0007669"/>
    <property type="project" value="UniProtKB-KW"/>
</dbReference>
<dbReference type="InterPro" id="IPR036390">
    <property type="entry name" value="WH_DNA-bd_sf"/>
</dbReference>